<evidence type="ECO:0000256" key="1">
    <source>
        <dbReference type="ARBA" id="ARBA00022737"/>
    </source>
</evidence>
<protein>
    <submittedName>
        <fullName evidence="6">PH domain-containing protein</fullName>
    </submittedName>
</protein>
<dbReference type="GO" id="GO:0070273">
    <property type="term" value="F:phosphatidylinositol-4-phosphate binding"/>
    <property type="evidence" value="ECO:0007669"/>
    <property type="project" value="TreeGrafter"/>
</dbReference>
<dbReference type="AlphaFoldDB" id="A0A0N4UMT1"/>
<dbReference type="InterPro" id="IPR056804">
    <property type="entry name" value="Spectrin_SESTD1"/>
</dbReference>
<dbReference type="Gene3D" id="1.20.58.60">
    <property type="match status" value="2"/>
</dbReference>
<evidence type="ECO:0000313" key="6">
    <source>
        <dbReference type="WBParaSite" id="DME_0000917401-mRNA-1"/>
    </source>
</evidence>
<dbReference type="Pfam" id="PF24915">
    <property type="entry name" value="Spectrin_SESTD1"/>
    <property type="match status" value="1"/>
</dbReference>
<evidence type="ECO:0000259" key="4">
    <source>
        <dbReference type="Pfam" id="PF24915"/>
    </source>
</evidence>
<feature type="coiled-coil region" evidence="2">
    <location>
        <begin position="139"/>
        <end position="166"/>
    </location>
</feature>
<dbReference type="PANTHER" id="PTHR46607:SF1">
    <property type="entry name" value="SEC14 DOMAIN AND SPECTRIN REPEAT-CONTAINING PROTEIN 1"/>
    <property type="match status" value="1"/>
</dbReference>
<evidence type="ECO:0000313" key="5">
    <source>
        <dbReference type="Proteomes" id="UP000038040"/>
    </source>
</evidence>
<dbReference type="SUPFAM" id="SSF46966">
    <property type="entry name" value="Spectrin repeat"/>
    <property type="match status" value="2"/>
</dbReference>
<dbReference type="GO" id="GO:0005546">
    <property type="term" value="F:phosphatidylinositol-4,5-bisphosphate binding"/>
    <property type="evidence" value="ECO:0007669"/>
    <property type="project" value="TreeGrafter"/>
</dbReference>
<dbReference type="PANTHER" id="PTHR46607">
    <property type="entry name" value="SEC14 DOMAIN AND SPECTRIN REPEAT-CONTAINING PROTEIN 1"/>
    <property type="match status" value="1"/>
</dbReference>
<accession>A0A0N4UMT1</accession>
<dbReference type="GO" id="GO:0043325">
    <property type="term" value="F:phosphatidylinositol-3,4-bisphosphate binding"/>
    <property type="evidence" value="ECO:0007669"/>
    <property type="project" value="TreeGrafter"/>
</dbReference>
<keyword evidence="2" id="KW-0175">Coiled coil</keyword>
<proteinExistence type="predicted"/>
<dbReference type="GO" id="GO:0010314">
    <property type="term" value="F:phosphatidylinositol-5-phosphate binding"/>
    <property type="evidence" value="ECO:0007669"/>
    <property type="project" value="TreeGrafter"/>
</dbReference>
<dbReference type="GO" id="GO:0080025">
    <property type="term" value="F:phosphatidylinositol-3,5-bisphosphate binding"/>
    <property type="evidence" value="ECO:0007669"/>
    <property type="project" value="TreeGrafter"/>
</dbReference>
<evidence type="ECO:0000256" key="2">
    <source>
        <dbReference type="SAM" id="Coils"/>
    </source>
</evidence>
<reference evidence="6" key="1">
    <citation type="submission" date="2017-02" db="UniProtKB">
        <authorList>
            <consortium name="WormBaseParasite"/>
        </authorList>
    </citation>
    <scope>IDENTIFICATION</scope>
</reference>
<organism evidence="5 6">
    <name type="scientific">Dracunculus medinensis</name>
    <name type="common">Guinea worm</name>
    <dbReference type="NCBI Taxonomy" id="318479"/>
    <lineage>
        <taxon>Eukaryota</taxon>
        <taxon>Metazoa</taxon>
        <taxon>Ecdysozoa</taxon>
        <taxon>Nematoda</taxon>
        <taxon>Chromadorea</taxon>
        <taxon>Rhabditida</taxon>
        <taxon>Spirurina</taxon>
        <taxon>Dracunculoidea</taxon>
        <taxon>Dracunculidae</taxon>
        <taxon>Dracunculus</taxon>
    </lineage>
</organism>
<evidence type="ECO:0000256" key="3">
    <source>
        <dbReference type="SAM" id="MobiDB-lite"/>
    </source>
</evidence>
<feature type="coiled-coil region" evidence="2">
    <location>
        <begin position="39"/>
        <end position="66"/>
    </location>
</feature>
<dbReference type="GO" id="GO:0032266">
    <property type="term" value="F:phosphatidylinositol-3-phosphate binding"/>
    <property type="evidence" value="ECO:0007669"/>
    <property type="project" value="TreeGrafter"/>
</dbReference>
<feature type="region of interest" description="Disordered" evidence="3">
    <location>
        <begin position="441"/>
        <end position="470"/>
    </location>
</feature>
<name>A0A0N4UMT1_DRAME</name>
<dbReference type="WBParaSite" id="DME_0000917401-mRNA-1">
    <property type="protein sequence ID" value="DME_0000917401-mRNA-1"/>
    <property type="gene ID" value="DME_0000917401"/>
</dbReference>
<sequence>MKLIDDHAQSVRNVIDWILVAGEKWLLTLHEIGESYDDAKQLVKNHAELEIKSKDLEDQVNDLSSVACRLISEFPMHMVTIEKNRDHLSNILQAFCARVQRQSKIAQNSVVFHQMLNEFSHTTDSLLESLCTEVKAFDIASAEEEKGEMEKRVENMEKAYRTLFENGVSFIDELCIDESNSIGRPVTRDYSTGIVHIRQCLDETSARRKRCQDLTDVRRLKIQQLLQLYTCESDSDQTIKWIDELQETLVKNYDRVGCNDDELDMLKKDAVKLEETARSTYEYGKKLCQAALVLRRSLRLEVQPQLALNQKLETSWGRFCHALSDYEAKINITAAFNLAIKEVIDKLDELCFKVGDYITEKRLNGKDTKLSLESLNIERKCLANDVMELKHISDILIEQTKVKAVAEIRRKFEHVEQKRRKLENLWLNSICTTNSSNDLQLTSDENKVSPKKKTVAPMANDPSFSSDSSSPLISTNSVKITGYNGSPVVFCHHKSNISQSKRTY</sequence>
<keyword evidence="1" id="KW-0677">Repeat</keyword>
<dbReference type="Proteomes" id="UP000038040">
    <property type="component" value="Unplaced"/>
</dbReference>
<feature type="domain" description="SESTD1-like spectrin repeats region" evidence="4">
    <location>
        <begin position="107"/>
        <end position="216"/>
    </location>
</feature>